<dbReference type="Proteomes" id="UP000793456">
    <property type="component" value="Chromosome VIII"/>
</dbReference>
<organism evidence="1 2">
    <name type="scientific">Larimichthys crocea</name>
    <name type="common">Large yellow croaker</name>
    <name type="synonym">Pseudosciaena crocea</name>
    <dbReference type="NCBI Taxonomy" id="215358"/>
    <lineage>
        <taxon>Eukaryota</taxon>
        <taxon>Metazoa</taxon>
        <taxon>Chordata</taxon>
        <taxon>Craniata</taxon>
        <taxon>Vertebrata</taxon>
        <taxon>Euteleostomi</taxon>
        <taxon>Actinopterygii</taxon>
        <taxon>Neopterygii</taxon>
        <taxon>Teleostei</taxon>
        <taxon>Neoteleostei</taxon>
        <taxon>Acanthomorphata</taxon>
        <taxon>Eupercaria</taxon>
        <taxon>Sciaenidae</taxon>
        <taxon>Larimichthys</taxon>
    </lineage>
</organism>
<keyword evidence="2" id="KW-1185">Reference proteome</keyword>
<proteinExistence type="predicted"/>
<reference evidence="1" key="1">
    <citation type="submission" date="2018-11" db="EMBL/GenBank/DDBJ databases">
        <title>The sequence and de novo assembly of Larimichthys crocea genome using PacBio and Hi-C technologies.</title>
        <authorList>
            <person name="Xu P."/>
            <person name="Chen B."/>
            <person name="Zhou Z."/>
            <person name="Ke Q."/>
            <person name="Wu Y."/>
            <person name="Bai H."/>
            <person name="Pu F."/>
        </authorList>
    </citation>
    <scope>NUCLEOTIDE SEQUENCE</scope>
    <source>
        <tissue evidence="1">Muscle</tissue>
    </source>
</reference>
<gene>
    <name evidence="1" type="ORF">E3U43_013986</name>
</gene>
<evidence type="ECO:0000313" key="2">
    <source>
        <dbReference type="Proteomes" id="UP000793456"/>
    </source>
</evidence>
<comment type="caution">
    <text evidence="1">The sequence shown here is derived from an EMBL/GenBank/DDBJ whole genome shotgun (WGS) entry which is preliminary data.</text>
</comment>
<dbReference type="EMBL" id="CM011681">
    <property type="protein sequence ID" value="TMS16693.1"/>
    <property type="molecule type" value="Genomic_DNA"/>
</dbReference>
<protein>
    <submittedName>
        <fullName evidence="1">Uncharacterized protein</fullName>
    </submittedName>
</protein>
<sequence length="169" mass="19916">MEWKVKIRSDGTRYVAKRPVRDRLLKARAMKIREERSGMTTDDDAASEMKQGRYWSKEERKQQLLRAREYRRRREFMMQSRLDYLRGDRDISSSTGGADDPRSSQTAQLHHRQDSPSNNILLLSQKKITKKRNRRILDNWITIQELLAHGSRSPDGKKIYNPLLSVTTV</sequence>
<accession>A0ACD3RB84</accession>
<name>A0ACD3RB84_LARCR</name>
<evidence type="ECO:0000313" key="1">
    <source>
        <dbReference type="EMBL" id="TMS16693.1"/>
    </source>
</evidence>